<comment type="caution">
    <text evidence="3">The sequence shown here is derived from an EMBL/GenBank/DDBJ whole genome shotgun (WGS) entry which is preliminary data.</text>
</comment>
<dbReference type="InterPro" id="IPR038332">
    <property type="entry name" value="PPE_sf"/>
</dbReference>
<dbReference type="InterPro" id="IPR000084">
    <property type="entry name" value="PE-PGRS_N"/>
</dbReference>
<evidence type="ECO:0000256" key="1">
    <source>
        <dbReference type="SAM" id="MobiDB-lite"/>
    </source>
</evidence>
<dbReference type="AlphaFoldDB" id="A0A1V3XT47"/>
<dbReference type="Gene3D" id="1.10.287.850">
    <property type="entry name" value="HP0062-like domain"/>
    <property type="match status" value="1"/>
</dbReference>
<feature type="region of interest" description="Disordered" evidence="1">
    <location>
        <begin position="264"/>
        <end position="283"/>
    </location>
</feature>
<reference evidence="3 4" key="1">
    <citation type="submission" date="2017-02" db="EMBL/GenBank/DDBJ databases">
        <title>Complete genome sequences of Mycobacterium kansasii strains isolated from rhesus macaques.</title>
        <authorList>
            <person name="Panda A."/>
            <person name="Nagaraj S."/>
            <person name="Zhao X."/>
            <person name="Tettelin H."/>
            <person name="Detolla L.J."/>
        </authorList>
    </citation>
    <scope>NUCLEOTIDE SEQUENCE [LARGE SCALE GENOMIC DNA]</scope>
    <source>
        <strain evidence="3 4">11-3813</strain>
    </source>
</reference>
<feature type="compositionally biased region" description="Gly residues" evidence="1">
    <location>
        <begin position="514"/>
        <end position="525"/>
    </location>
</feature>
<evidence type="ECO:0000313" key="3">
    <source>
        <dbReference type="EMBL" id="OOK81956.1"/>
    </source>
</evidence>
<feature type="region of interest" description="Disordered" evidence="1">
    <location>
        <begin position="293"/>
        <end position="328"/>
    </location>
</feature>
<accession>A0A1V3XT47</accession>
<feature type="compositionally biased region" description="Basic residues" evidence="1">
    <location>
        <begin position="398"/>
        <end position="415"/>
    </location>
</feature>
<feature type="compositionally biased region" description="Basic and acidic residues" evidence="1">
    <location>
        <begin position="536"/>
        <end position="551"/>
    </location>
</feature>
<proteinExistence type="predicted"/>
<name>A0A1V3XT47_MYCKA</name>
<organism evidence="3 4">
    <name type="scientific">Mycobacterium kansasii</name>
    <dbReference type="NCBI Taxonomy" id="1768"/>
    <lineage>
        <taxon>Bacteria</taxon>
        <taxon>Bacillati</taxon>
        <taxon>Actinomycetota</taxon>
        <taxon>Actinomycetes</taxon>
        <taxon>Mycobacteriales</taxon>
        <taxon>Mycobacteriaceae</taxon>
        <taxon>Mycobacterium</taxon>
    </lineage>
</organism>
<dbReference type="Proteomes" id="UP000189229">
    <property type="component" value="Unassembled WGS sequence"/>
</dbReference>
<sequence length="557" mass="54584">MSPCPHRCQSWPFPIVPIVLIVAHPRNLPPLPGRCGPASRLHRRQTHGPANAIAIRSIGCGFGLVKAQEKLGCGESVDRHEREVHMSYLIVAPESILATASSLSSIGSTITSANAAAAPATLEVLAAGADEVSAAIAVLFSEHARDYQALSAHAAAFHEQFVRALTTGGGAYAAAEAANVQQSLLAVINAPTLALLGRPLIGNGAAGTRAPGQTDRTADCWPATAVPAAPGRRPAGGNGGAAGCCSATAATAATAAARRPSSPVMAEPAAPAGCSAPAGPAVPAASVSTAVPAAPAERPASSAPPGRRCRWARSGRLPGNSGAGGAGGAGGLFGPGGAGGTGGASLAQTGGAGGAGGAGGMFGAGGTGGAGGPATTPAGRWRRRYRWGDRRLRWDRRRRRSRGHRGRPGRQRRAGRQCYRPDRQRGCRRRRGAGDFTGGRGGAGGKAAILFGSGGMGGSGGFAHAAGGSAGPGGPGGKAGLIGDGGAGGAGGESVDGLSPGGDGANGGDAWLLGSGGSGGNGGSGAPAASRALGRRRADFRPARLTAEPRGRSCYAR</sequence>
<dbReference type="SUPFAM" id="SSF140459">
    <property type="entry name" value="PE/PPE dimer-like"/>
    <property type="match status" value="1"/>
</dbReference>
<dbReference type="Pfam" id="PF00934">
    <property type="entry name" value="PE"/>
    <property type="match status" value="1"/>
</dbReference>
<feature type="domain" description="PE" evidence="2">
    <location>
        <begin position="89"/>
        <end position="179"/>
    </location>
</feature>
<protein>
    <submittedName>
        <fullName evidence="3">PE family protein</fullName>
    </submittedName>
</protein>
<evidence type="ECO:0000313" key="4">
    <source>
        <dbReference type="Proteomes" id="UP000189229"/>
    </source>
</evidence>
<feature type="region of interest" description="Disordered" evidence="1">
    <location>
        <begin position="469"/>
        <end position="557"/>
    </location>
</feature>
<feature type="compositionally biased region" description="Gly residues" evidence="1">
    <location>
        <begin position="469"/>
        <end position="507"/>
    </location>
</feature>
<dbReference type="EMBL" id="MVBM01000001">
    <property type="protein sequence ID" value="OOK81956.1"/>
    <property type="molecule type" value="Genomic_DNA"/>
</dbReference>
<evidence type="ECO:0000259" key="2">
    <source>
        <dbReference type="Pfam" id="PF00934"/>
    </source>
</evidence>
<gene>
    <name evidence="3" type="ORF">BZL30_0507</name>
</gene>
<feature type="region of interest" description="Disordered" evidence="1">
    <location>
        <begin position="398"/>
        <end position="443"/>
    </location>
</feature>
<feature type="compositionally biased region" description="Low complexity" evidence="1">
    <location>
        <begin position="293"/>
        <end position="305"/>
    </location>
</feature>